<organism evidence="2 3">
    <name type="scientific">Ruegeria conchae</name>
    <dbReference type="NCBI Taxonomy" id="981384"/>
    <lineage>
        <taxon>Bacteria</taxon>
        <taxon>Pseudomonadati</taxon>
        <taxon>Pseudomonadota</taxon>
        <taxon>Alphaproteobacteria</taxon>
        <taxon>Rhodobacterales</taxon>
        <taxon>Roseobacteraceae</taxon>
        <taxon>Ruegeria</taxon>
    </lineage>
</organism>
<dbReference type="PROSITE" id="PS51186">
    <property type="entry name" value="GNAT"/>
    <property type="match status" value="1"/>
</dbReference>
<dbReference type="SUPFAM" id="SSF55729">
    <property type="entry name" value="Acyl-CoA N-acyltransferases (Nat)"/>
    <property type="match status" value="1"/>
</dbReference>
<accession>A0A497ZAK3</accession>
<dbReference type="PANTHER" id="PTHR43415">
    <property type="entry name" value="SPERMIDINE N(1)-ACETYLTRANSFERASE"/>
    <property type="match status" value="1"/>
</dbReference>
<dbReference type="STRING" id="981384.GCA_000192475_00686"/>
<reference evidence="2 3" key="1">
    <citation type="submission" date="2018-10" db="EMBL/GenBank/DDBJ databases">
        <title>Genomic Encyclopedia of Archaeal and Bacterial Type Strains, Phase II (KMG-II): from individual species to whole genera.</title>
        <authorList>
            <person name="Goeker M."/>
        </authorList>
    </citation>
    <scope>NUCLEOTIDE SEQUENCE [LARGE SCALE GENOMIC DNA]</scope>
    <source>
        <strain evidence="2 3">DSM 29317</strain>
    </source>
</reference>
<evidence type="ECO:0000259" key="1">
    <source>
        <dbReference type="PROSITE" id="PS51186"/>
    </source>
</evidence>
<gene>
    <name evidence="2" type="ORF">CLV75_2951</name>
</gene>
<dbReference type="AlphaFoldDB" id="A0A497ZAK3"/>
<dbReference type="Proteomes" id="UP000271700">
    <property type="component" value="Unassembled WGS sequence"/>
</dbReference>
<proteinExistence type="predicted"/>
<protein>
    <submittedName>
        <fullName evidence="2">RimJ/RimL family protein N-acetyltransferase</fullName>
    </submittedName>
</protein>
<dbReference type="GO" id="GO:0016747">
    <property type="term" value="F:acyltransferase activity, transferring groups other than amino-acyl groups"/>
    <property type="evidence" value="ECO:0007669"/>
    <property type="project" value="InterPro"/>
</dbReference>
<dbReference type="CDD" id="cd04301">
    <property type="entry name" value="NAT_SF"/>
    <property type="match status" value="1"/>
</dbReference>
<dbReference type="Gene3D" id="3.40.630.30">
    <property type="match status" value="1"/>
</dbReference>
<dbReference type="InterPro" id="IPR000182">
    <property type="entry name" value="GNAT_dom"/>
</dbReference>
<dbReference type="InterPro" id="IPR016181">
    <property type="entry name" value="Acyl_CoA_acyltransferase"/>
</dbReference>
<evidence type="ECO:0000313" key="2">
    <source>
        <dbReference type="EMBL" id="RLK03575.1"/>
    </source>
</evidence>
<keyword evidence="2" id="KW-0808">Transferase</keyword>
<dbReference type="RefSeq" id="WP_010443062.1">
    <property type="nucleotide sequence ID" value="NZ_AEYW01000022.1"/>
</dbReference>
<dbReference type="Pfam" id="PF13302">
    <property type="entry name" value="Acetyltransf_3"/>
    <property type="match status" value="1"/>
</dbReference>
<feature type="domain" description="N-acetyltransferase" evidence="1">
    <location>
        <begin position="9"/>
        <end position="175"/>
    </location>
</feature>
<comment type="caution">
    <text evidence="2">The sequence shown here is derived from an EMBL/GenBank/DDBJ whole genome shotgun (WGS) entry which is preliminary data.</text>
</comment>
<name>A0A497ZAK3_9RHOB</name>
<dbReference type="PANTHER" id="PTHR43415:SF3">
    <property type="entry name" value="GNAT-FAMILY ACETYLTRANSFERASE"/>
    <property type="match status" value="1"/>
</dbReference>
<dbReference type="EMBL" id="RCCT01000004">
    <property type="protein sequence ID" value="RLK03575.1"/>
    <property type="molecule type" value="Genomic_DNA"/>
</dbReference>
<keyword evidence="3" id="KW-1185">Reference proteome</keyword>
<sequence length="211" mass="23956">MPDTSYRQFKLRPLEKADLEIVTRWFQDAQDLALFDRTTRIPQNLTQTEHAWEGAVGISNREEKCWFVIENDDRDAVGVVGLESISPFNRDAVVPVFVEKSLRRQGVAVRAVALMLDFAFQQLGLNRITSYYRADNHGSRDLISRLGCQIEGTMRQAWFADGQFHDMVVVGMLQQDWAERRNVLAQELGRETVVSFGATGMSWPPECGSAT</sequence>
<evidence type="ECO:0000313" key="3">
    <source>
        <dbReference type="Proteomes" id="UP000271700"/>
    </source>
</evidence>